<protein>
    <submittedName>
        <fullName evidence="1">Uncharacterized protein</fullName>
    </submittedName>
</protein>
<dbReference type="Proteomes" id="UP001456344">
    <property type="component" value="Chromosome"/>
</dbReference>
<gene>
    <name evidence="1" type="ORF">LCL61_00005</name>
</gene>
<evidence type="ECO:0000313" key="1">
    <source>
        <dbReference type="EMBL" id="WYW13928.1"/>
    </source>
</evidence>
<organism evidence="1 2">
    <name type="scientific">Amycolatopsis coloradensis</name>
    <dbReference type="NCBI Taxonomy" id="76021"/>
    <lineage>
        <taxon>Bacteria</taxon>
        <taxon>Bacillati</taxon>
        <taxon>Actinomycetota</taxon>
        <taxon>Actinomycetes</taxon>
        <taxon>Pseudonocardiales</taxon>
        <taxon>Pseudonocardiaceae</taxon>
        <taxon>Amycolatopsis</taxon>
    </lineage>
</organism>
<accession>A0ACD5B3Q0</accession>
<name>A0ACD5B3Q0_9PSEU</name>
<proteinExistence type="predicted"/>
<keyword evidence="2" id="KW-1185">Reference proteome</keyword>
<evidence type="ECO:0000313" key="2">
    <source>
        <dbReference type="Proteomes" id="UP001456344"/>
    </source>
</evidence>
<dbReference type="EMBL" id="CP150484">
    <property type="protein sequence ID" value="WYW13928.1"/>
    <property type="molecule type" value="Genomic_DNA"/>
</dbReference>
<reference evidence="1" key="1">
    <citation type="submission" date="2023-10" db="EMBL/GenBank/DDBJ databases">
        <title>Whole genome sequencing of actinobacterial strain Amycolatopsis sp. (BCA-696) identifies the underlying plant growth-promoting genes.</title>
        <authorList>
            <person name="Gandham P."/>
            <person name="Vadla N."/>
            <person name="Saji A."/>
            <person name="Srinivas V."/>
            <person name="Ruperao P."/>
            <person name="Selvanayagam S."/>
            <person name="Saxena R.K."/>
            <person name="Rathore A."/>
            <person name="Gopalakrishnan S."/>
            <person name="Thakur V."/>
        </authorList>
    </citation>
    <scope>NUCLEOTIDE SEQUENCE</scope>
    <source>
        <strain evidence="1">BCA-696</strain>
    </source>
</reference>
<sequence length="75" mass="8201">MTSKTEIADILGYANHSAASKRLAQIRRAAVEHFDENRSASREFRASAGRVGLDYFTLGGRTTSPAVTATERSRD</sequence>